<keyword evidence="2" id="KW-1185">Reference proteome</keyword>
<evidence type="ECO:0000313" key="1">
    <source>
        <dbReference type="EMBL" id="RKF83508.1"/>
    </source>
</evidence>
<name>A0A420J9N1_9PEZI</name>
<dbReference type="Proteomes" id="UP000283383">
    <property type="component" value="Unassembled WGS sequence"/>
</dbReference>
<dbReference type="AlphaFoldDB" id="A0A420J9N1"/>
<dbReference type="EMBL" id="MCBQ01001272">
    <property type="protein sequence ID" value="RKF83508.1"/>
    <property type="molecule type" value="Genomic_DNA"/>
</dbReference>
<accession>A0A420J9N1</accession>
<comment type="caution">
    <text evidence="1">The sequence shown here is derived from an EMBL/GenBank/DDBJ whole genome shotgun (WGS) entry which is preliminary data.</text>
</comment>
<sequence>MESEQKIEIHQTMKERNCSKGINLKNDTDNDVGEFLRNRIEKYRIAEHQGDTSWWDNYDGFKEFTKPEDFLRAGTELPRKMRGILRSRAGNLIALINFDEPPEWPDSDKDYKQIFEGPEYQRSLLIKWKKLTFKSIKQDEKNIGKTLTDFFKSVCKRPAVTLNGLLSDLRSAAEFHDRIIDKDSASQTLFIDRKYHKHSKNANSTYLDARNSYA</sequence>
<reference evidence="1 2" key="1">
    <citation type="journal article" date="2018" name="BMC Genomics">
        <title>Comparative genome analyses reveal sequence features reflecting distinct modes of host-adaptation between dicot and monocot powdery mildew.</title>
        <authorList>
            <person name="Wu Y."/>
            <person name="Ma X."/>
            <person name="Pan Z."/>
            <person name="Kale S.D."/>
            <person name="Song Y."/>
            <person name="King H."/>
            <person name="Zhang Q."/>
            <person name="Presley C."/>
            <person name="Deng X."/>
            <person name="Wei C.I."/>
            <person name="Xiao S."/>
        </authorList>
    </citation>
    <scope>NUCLEOTIDE SEQUENCE [LARGE SCALE GENOMIC DNA]</scope>
    <source>
        <strain evidence="1">UMSG3</strain>
    </source>
</reference>
<proteinExistence type="predicted"/>
<gene>
    <name evidence="1" type="ORF">GcM3_012043</name>
</gene>
<organism evidence="1 2">
    <name type="scientific">Golovinomyces cichoracearum</name>
    <dbReference type="NCBI Taxonomy" id="62708"/>
    <lineage>
        <taxon>Eukaryota</taxon>
        <taxon>Fungi</taxon>
        <taxon>Dikarya</taxon>
        <taxon>Ascomycota</taxon>
        <taxon>Pezizomycotina</taxon>
        <taxon>Leotiomycetes</taxon>
        <taxon>Erysiphales</taxon>
        <taxon>Erysiphaceae</taxon>
        <taxon>Golovinomyces</taxon>
    </lineage>
</organism>
<protein>
    <submittedName>
        <fullName evidence="1">Uncharacterized protein</fullName>
    </submittedName>
</protein>
<evidence type="ECO:0000313" key="2">
    <source>
        <dbReference type="Proteomes" id="UP000283383"/>
    </source>
</evidence>